<keyword evidence="2" id="KW-0540">Nuclease</keyword>
<keyword evidence="2" id="KW-0378">Hydrolase</keyword>
<gene>
    <name evidence="2" type="ORF">HK415_11145</name>
</gene>
<evidence type="ECO:0000313" key="3">
    <source>
        <dbReference type="Proteomes" id="UP000552954"/>
    </source>
</evidence>
<feature type="domain" description="HNH nuclease" evidence="1">
    <location>
        <begin position="192"/>
        <end position="244"/>
    </location>
</feature>
<keyword evidence="3" id="KW-1185">Reference proteome</keyword>
<sequence>MVDLTNYAGHTPLPPQVAAFCNLLENEGFTIGTSDRGRAGRRWTLRVEWRGVYVGYMKDRMWNSGHVLGYRFAAGTPEAANACPTGFDLEMFSRRHGCDADAFFVRKEPDAWYLRVCDVDIALELLLATAARIDEQIFGGDADSSTSEVEQDLDQIRGRADIPATTRDQLVLARVGQGKFRRDLERVFKNRCAATGLGLRQALRASHVLPWRSATDEQRLDPNNGLLLSANLDALFDKHLVSFDREGTIRVSPLITVGERLLLGPLHDLAKEPSAEQWHYLEQHNAAYDESTRRREELDDSD</sequence>
<accession>A0A849KP69</accession>
<reference evidence="2 3" key="2">
    <citation type="submission" date="2020-06" db="EMBL/GenBank/DDBJ databases">
        <title>Ramlibacter rhizophilus sp. nov., isolated from rhizosphere soil of national flower Mugunghwa from South Korea.</title>
        <authorList>
            <person name="Zheng-Fei Y."/>
            <person name="Huan T."/>
        </authorList>
    </citation>
    <scope>NUCLEOTIDE SEQUENCE [LARGE SCALE GENOMIC DNA]</scope>
    <source>
        <strain evidence="2 3">B156</strain>
    </source>
</reference>
<protein>
    <submittedName>
        <fullName evidence="2">HNH endonuclease</fullName>
    </submittedName>
</protein>
<evidence type="ECO:0000259" key="1">
    <source>
        <dbReference type="Pfam" id="PF13391"/>
    </source>
</evidence>
<dbReference type="InterPro" id="IPR003615">
    <property type="entry name" value="HNH_nuc"/>
</dbReference>
<dbReference type="AlphaFoldDB" id="A0A849KP69"/>
<keyword evidence="2" id="KW-0255">Endonuclease</keyword>
<dbReference type="Proteomes" id="UP000552954">
    <property type="component" value="Unassembled WGS sequence"/>
</dbReference>
<dbReference type="EMBL" id="JABFCS010000001">
    <property type="protein sequence ID" value="NNU43589.1"/>
    <property type="molecule type" value="Genomic_DNA"/>
</dbReference>
<dbReference type="GO" id="GO:0004519">
    <property type="term" value="F:endonuclease activity"/>
    <property type="evidence" value="ECO:0007669"/>
    <property type="project" value="UniProtKB-KW"/>
</dbReference>
<comment type="caution">
    <text evidence="2">The sequence shown here is derived from an EMBL/GenBank/DDBJ whole genome shotgun (WGS) entry which is preliminary data.</text>
</comment>
<dbReference type="Pfam" id="PF13391">
    <property type="entry name" value="HNH_2"/>
    <property type="match status" value="1"/>
</dbReference>
<reference evidence="2 3" key="1">
    <citation type="submission" date="2020-05" db="EMBL/GenBank/DDBJ databases">
        <authorList>
            <person name="Khan S.A."/>
            <person name="Jeon C.O."/>
            <person name="Chun B.H."/>
        </authorList>
    </citation>
    <scope>NUCLEOTIDE SEQUENCE [LARGE SCALE GENOMIC DNA]</scope>
    <source>
        <strain evidence="2 3">B156</strain>
    </source>
</reference>
<name>A0A849KP69_9BURK</name>
<organism evidence="2 3">
    <name type="scientific">Ramlibacter montanisoli</name>
    <dbReference type="NCBI Taxonomy" id="2732512"/>
    <lineage>
        <taxon>Bacteria</taxon>
        <taxon>Pseudomonadati</taxon>
        <taxon>Pseudomonadota</taxon>
        <taxon>Betaproteobacteria</taxon>
        <taxon>Burkholderiales</taxon>
        <taxon>Comamonadaceae</taxon>
        <taxon>Ramlibacter</taxon>
    </lineage>
</organism>
<evidence type="ECO:0000313" key="2">
    <source>
        <dbReference type="EMBL" id="NNU43589.1"/>
    </source>
</evidence>
<proteinExistence type="predicted"/>